<feature type="transmembrane region" description="Helical" evidence="1">
    <location>
        <begin position="124"/>
        <end position="143"/>
    </location>
</feature>
<name>A0A1G8WN36_9LACT</name>
<feature type="transmembrane region" description="Helical" evidence="1">
    <location>
        <begin position="66"/>
        <end position="86"/>
    </location>
</feature>
<proteinExistence type="predicted"/>
<dbReference type="Proteomes" id="UP000199433">
    <property type="component" value="Unassembled WGS sequence"/>
</dbReference>
<protein>
    <submittedName>
        <fullName evidence="2">Uncharacterized protein</fullName>
    </submittedName>
</protein>
<dbReference type="OrthoDB" id="2165672at2"/>
<reference evidence="3" key="1">
    <citation type="submission" date="2016-10" db="EMBL/GenBank/DDBJ databases">
        <authorList>
            <person name="Varghese N."/>
            <person name="Submissions S."/>
        </authorList>
    </citation>
    <scope>NUCLEOTIDE SEQUENCE [LARGE SCALE GENOMIC DNA]</scope>
    <source>
        <strain evidence="3">DSM 19181</strain>
    </source>
</reference>
<accession>A0A1G8WN36</accession>
<gene>
    <name evidence="2" type="ORF">SAMN04488098_100471</name>
</gene>
<evidence type="ECO:0000313" key="3">
    <source>
        <dbReference type="Proteomes" id="UP000199433"/>
    </source>
</evidence>
<organism evidence="2 3">
    <name type="scientific">Alkalibacterium thalassium</name>
    <dbReference type="NCBI Taxonomy" id="426701"/>
    <lineage>
        <taxon>Bacteria</taxon>
        <taxon>Bacillati</taxon>
        <taxon>Bacillota</taxon>
        <taxon>Bacilli</taxon>
        <taxon>Lactobacillales</taxon>
        <taxon>Carnobacteriaceae</taxon>
        <taxon>Alkalibacterium</taxon>
    </lineage>
</organism>
<evidence type="ECO:0000256" key="1">
    <source>
        <dbReference type="SAM" id="Phobius"/>
    </source>
</evidence>
<dbReference type="RefSeq" id="WP_091264879.1">
    <property type="nucleotide sequence ID" value="NZ_FNFK01000004.1"/>
</dbReference>
<dbReference type="AlphaFoldDB" id="A0A1G8WN36"/>
<feature type="transmembrane region" description="Helical" evidence="1">
    <location>
        <begin position="98"/>
        <end position="115"/>
    </location>
</feature>
<feature type="transmembrane region" description="Helical" evidence="1">
    <location>
        <begin position="36"/>
        <end position="54"/>
    </location>
</feature>
<feature type="transmembrane region" description="Helical" evidence="1">
    <location>
        <begin position="149"/>
        <end position="172"/>
    </location>
</feature>
<keyword evidence="3" id="KW-1185">Reference proteome</keyword>
<evidence type="ECO:0000313" key="2">
    <source>
        <dbReference type="EMBL" id="SDJ79772.1"/>
    </source>
</evidence>
<keyword evidence="1" id="KW-0472">Membrane</keyword>
<keyword evidence="1" id="KW-0812">Transmembrane</keyword>
<dbReference type="EMBL" id="FNFK01000004">
    <property type="protein sequence ID" value="SDJ79772.1"/>
    <property type="molecule type" value="Genomic_DNA"/>
</dbReference>
<keyword evidence="1" id="KW-1133">Transmembrane helix</keyword>
<sequence length="185" mass="19760">MKKLNTKTVLLVLSAVITLMLVALLTDVLPTYSEHGRSMIVGTLAYIAMGGIVLSKPLDNKHVATVSGIMSAGFIAAHILIEAALFSTMGIAAVTNPFGYAAVAALILAALAFVVSKVKALENISLYVNGFMTTGVTLVYYHVASLAPIRASLLFFIPFTLFFAWTVAQYGMQVSEVVKTRRQTA</sequence>